<evidence type="ECO:0000256" key="2">
    <source>
        <dbReference type="ARBA" id="ARBA00023125"/>
    </source>
</evidence>
<dbReference type="Pfam" id="PF02311">
    <property type="entry name" value="AraC_binding"/>
    <property type="match status" value="1"/>
</dbReference>
<dbReference type="InterPro" id="IPR003313">
    <property type="entry name" value="AraC-bd"/>
</dbReference>
<proteinExistence type="predicted"/>
<dbReference type="Gene3D" id="2.60.120.280">
    <property type="entry name" value="Regulatory protein AraC"/>
    <property type="match status" value="1"/>
</dbReference>
<dbReference type="PROSITE" id="PS01124">
    <property type="entry name" value="HTH_ARAC_FAMILY_2"/>
    <property type="match status" value="1"/>
</dbReference>
<name>A0A9X2S911_9BACL</name>
<comment type="caution">
    <text evidence="5">The sequence shown here is derived from an EMBL/GenBank/DDBJ whole genome shotgun (WGS) entry which is preliminary data.</text>
</comment>
<evidence type="ECO:0000313" key="5">
    <source>
        <dbReference type="EMBL" id="MCR2804651.1"/>
    </source>
</evidence>
<protein>
    <submittedName>
        <fullName evidence="5">AraC family transcriptional regulator</fullName>
    </submittedName>
</protein>
<dbReference type="PANTHER" id="PTHR43280">
    <property type="entry name" value="ARAC-FAMILY TRANSCRIPTIONAL REGULATOR"/>
    <property type="match status" value="1"/>
</dbReference>
<feature type="domain" description="HTH araC/xylS-type" evidence="4">
    <location>
        <begin position="177"/>
        <end position="275"/>
    </location>
</feature>
<gene>
    <name evidence="5" type="ORF">NQZ67_12255</name>
</gene>
<keyword evidence="2" id="KW-0238">DNA-binding</keyword>
<dbReference type="InterPro" id="IPR009057">
    <property type="entry name" value="Homeodomain-like_sf"/>
</dbReference>
<keyword evidence="6" id="KW-1185">Reference proteome</keyword>
<reference evidence="5" key="1">
    <citation type="submission" date="2022-08" db="EMBL/GenBank/DDBJ databases">
        <title>The genomic sequence of strain Paenibacillus sp. SCIV0701.</title>
        <authorList>
            <person name="Zhao H."/>
        </authorList>
    </citation>
    <scope>NUCLEOTIDE SEQUENCE</scope>
    <source>
        <strain evidence="5">SCIV0701</strain>
    </source>
</reference>
<dbReference type="SUPFAM" id="SSF51215">
    <property type="entry name" value="Regulatory protein AraC"/>
    <property type="match status" value="1"/>
</dbReference>
<dbReference type="RefSeq" id="WP_257445814.1">
    <property type="nucleotide sequence ID" value="NZ_JANIPJ010000007.1"/>
</dbReference>
<keyword evidence="1" id="KW-0805">Transcription regulation</keyword>
<dbReference type="AlphaFoldDB" id="A0A9X2S911"/>
<dbReference type="SUPFAM" id="SSF46689">
    <property type="entry name" value="Homeodomain-like"/>
    <property type="match status" value="2"/>
</dbReference>
<dbReference type="PANTHER" id="PTHR43280:SF28">
    <property type="entry name" value="HTH-TYPE TRANSCRIPTIONAL ACTIVATOR RHAS"/>
    <property type="match status" value="1"/>
</dbReference>
<dbReference type="GO" id="GO:0003700">
    <property type="term" value="F:DNA-binding transcription factor activity"/>
    <property type="evidence" value="ECO:0007669"/>
    <property type="project" value="InterPro"/>
</dbReference>
<evidence type="ECO:0000256" key="3">
    <source>
        <dbReference type="ARBA" id="ARBA00023163"/>
    </source>
</evidence>
<sequence length="282" mass="31988">MHIHRIVPKPSYPLYVCYPDMFGRYAEFPLHEERRESGALQEYNLHLVFGGSGYAVGHGGERVELKAGEGFLYAKEAFQQYGSSRSEPWDVRWIHFTGALPSGILRAADEAGAWLFSFSGMTRIRELTDRMYELSDPFGLESEAAISALLYELLVHLDQDTESLTGAATLRKRNEIREAADTIRGRCQEPWDIARMAELTGYSPYHFLRLFRDVMGRTPNRYLTECRLLEAKLLLATTGLAVKDVAERIGFSQASYFIRVFRGAEGLSPSAYRELHGRHGHS</sequence>
<dbReference type="InterPro" id="IPR018060">
    <property type="entry name" value="HTH_AraC"/>
</dbReference>
<dbReference type="EMBL" id="JANIPJ010000007">
    <property type="protein sequence ID" value="MCR2804651.1"/>
    <property type="molecule type" value="Genomic_DNA"/>
</dbReference>
<evidence type="ECO:0000313" key="6">
    <source>
        <dbReference type="Proteomes" id="UP001141950"/>
    </source>
</evidence>
<evidence type="ECO:0000256" key="1">
    <source>
        <dbReference type="ARBA" id="ARBA00023015"/>
    </source>
</evidence>
<dbReference type="InterPro" id="IPR037923">
    <property type="entry name" value="HTH-like"/>
</dbReference>
<accession>A0A9X2S911</accession>
<dbReference type="GO" id="GO:0043565">
    <property type="term" value="F:sequence-specific DNA binding"/>
    <property type="evidence" value="ECO:0007669"/>
    <property type="project" value="InterPro"/>
</dbReference>
<dbReference type="Proteomes" id="UP001141950">
    <property type="component" value="Unassembled WGS sequence"/>
</dbReference>
<dbReference type="Pfam" id="PF12833">
    <property type="entry name" value="HTH_18"/>
    <property type="match status" value="1"/>
</dbReference>
<keyword evidence="3" id="KW-0804">Transcription</keyword>
<evidence type="ECO:0000259" key="4">
    <source>
        <dbReference type="PROSITE" id="PS01124"/>
    </source>
</evidence>
<dbReference type="Gene3D" id="1.10.10.60">
    <property type="entry name" value="Homeodomain-like"/>
    <property type="match status" value="2"/>
</dbReference>
<organism evidence="5 6">
    <name type="scientific">Paenibacillus soyae</name>
    <dbReference type="NCBI Taxonomy" id="2969249"/>
    <lineage>
        <taxon>Bacteria</taxon>
        <taxon>Bacillati</taxon>
        <taxon>Bacillota</taxon>
        <taxon>Bacilli</taxon>
        <taxon>Bacillales</taxon>
        <taxon>Paenibacillaceae</taxon>
        <taxon>Paenibacillus</taxon>
    </lineage>
</organism>
<dbReference type="SMART" id="SM00342">
    <property type="entry name" value="HTH_ARAC"/>
    <property type="match status" value="1"/>
</dbReference>
<dbReference type="InterPro" id="IPR020449">
    <property type="entry name" value="Tscrpt_reg_AraC-type_HTH"/>
</dbReference>
<dbReference type="PRINTS" id="PR00032">
    <property type="entry name" value="HTHARAC"/>
</dbReference>